<dbReference type="FunCoup" id="A0A1C7NAB7">
    <property type="interactions" value="111"/>
</dbReference>
<dbReference type="OrthoDB" id="5957391at2759"/>
<feature type="domain" description="PHP" evidence="9">
    <location>
        <begin position="5"/>
        <end position="215"/>
    </location>
</feature>
<dbReference type="InterPro" id="IPR016195">
    <property type="entry name" value="Pol/histidinol_Pase-like"/>
</dbReference>
<dbReference type="InterPro" id="IPR010140">
    <property type="entry name" value="Histidinol_P_phosphatase_HisJ"/>
</dbReference>
<evidence type="ECO:0000256" key="6">
    <source>
        <dbReference type="ARBA" id="ARBA00023102"/>
    </source>
</evidence>
<evidence type="ECO:0000259" key="9">
    <source>
        <dbReference type="Pfam" id="PF02811"/>
    </source>
</evidence>
<protein>
    <recommendedName>
        <fullName evidence="3 8">Histidinol-phosphatase</fullName>
        <shortName evidence="8">HolPase</shortName>
        <ecNumber evidence="3 8">3.1.3.15</ecNumber>
    </recommendedName>
</protein>
<dbReference type="SUPFAM" id="SSF89550">
    <property type="entry name" value="PHP domain-like"/>
    <property type="match status" value="1"/>
</dbReference>
<gene>
    <name evidence="10" type="ORF">A0J61_06389</name>
</gene>
<dbReference type="InParanoid" id="A0A1C7NAB7"/>
<dbReference type="Proteomes" id="UP000093000">
    <property type="component" value="Unassembled WGS sequence"/>
</dbReference>
<dbReference type="CDD" id="cd12110">
    <property type="entry name" value="PHP_HisPPase_Hisj_like"/>
    <property type="match status" value="1"/>
</dbReference>
<evidence type="ECO:0000313" key="11">
    <source>
        <dbReference type="Proteomes" id="UP000093000"/>
    </source>
</evidence>
<comment type="similarity">
    <text evidence="2 8">Belongs to the PHP hydrolase family. HisK subfamily.</text>
</comment>
<evidence type="ECO:0000256" key="4">
    <source>
        <dbReference type="ARBA" id="ARBA00022605"/>
    </source>
</evidence>
<dbReference type="Gene3D" id="3.20.20.140">
    <property type="entry name" value="Metal-dependent hydrolases"/>
    <property type="match status" value="1"/>
</dbReference>
<dbReference type="Pfam" id="PF02811">
    <property type="entry name" value="PHP"/>
    <property type="match status" value="1"/>
</dbReference>
<comment type="catalytic activity">
    <reaction evidence="7 8">
        <text>L-histidinol phosphate + H2O = L-histidinol + phosphate</text>
        <dbReference type="Rhea" id="RHEA:14465"/>
        <dbReference type="ChEBI" id="CHEBI:15377"/>
        <dbReference type="ChEBI" id="CHEBI:43474"/>
        <dbReference type="ChEBI" id="CHEBI:57699"/>
        <dbReference type="ChEBI" id="CHEBI:57980"/>
        <dbReference type="EC" id="3.1.3.15"/>
    </reaction>
</comment>
<dbReference type="GO" id="GO:0000105">
    <property type="term" value="P:L-histidine biosynthetic process"/>
    <property type="evidence" value="ECO:0007669"/>
    <property type="project" value="UniProtKB-UniRule"/>
</dbReference>
<comment type="pathway">
    <text evidence="1 8">Amino-acid biosynthesis; L-histidine biosynthesis; L-histidine from 5-phospho-alpha-D-ribose 1-diphosphate: step 8/9.</text>
</comment>
<reference evidence="10 11" key="1">
    <citation type="submission" date="2016-03" db="EMBL/GenBank/DDBJ databases">
        <title>Choanephora cucurbitarum.</title>
        <authorList>
            <person name="Min B."/>
            <person name="Park H."/>
            <person name="Park J.-H."/>
            <person name="Shin H.-D."/>
            <person name="Choi I.-G."/>
        </authorList>
    </citation>
    <scope>NUCLEOTIDE SEQUENCE [LARGE SCALE GENOMIC DNA]</scope>
    <source>
        <strain evidence="10 11">KUS-F28377</strain>
    </source>
</reference>
<comment type="caution">
    <text evidence="10">The sequence shown here is derived from an EMBL/GenBank/DDBJ whole genome shotgun (WGS) entry which is preliminary data.</text>
</comment>
<dbReference type="PANTHER" id="PTHR21039:SF0">
    <property type="entry name" value="HISTIDINOL-PHOSPHATASE"/>
    <property type="match status" value="1"/>
</dbReference>
<evidence type="ECO:0000256" key="7">
    <source>
        <dbReference type="ARBA" id="ARBA00049158"/>
    </source>
</evidence>
<keyword evidence="4 8" id="KW-0028">Amino-acid biosynthesis</keyword>
<keyword evidence="11" id="KW-1185">Reference proteome</keyword>
<organism evidence="10 11">
    <name type="scientific">Choanephora cucurbitarum</name>
    <dbReference type="NCBI Taxonomy" id="101091"/>
    <lineage>
        <taxon>Eukaryota</taxon>
        <taxon>Fungi</taxon>
        <taxon>Fungi incertae sedis</taxon>
        <taxon>Mucoromycota</taxon>
        <taxon>Mucoromycotina</taxon>
        <taxon>Mucoromycetes</taxon>
        <taxon>Mucorales</taxon>
        <taxon>Mucorineae</taxon>
        <taxon>Choanephoraceae</taxon>
        <taxon>Choanephoroideae</taxon>
        <taxon>Choanephora</taxon>
    </lineage>
</organism>
<dbReference type="AlphaFoldDB" id="A0A1C7NAB7"/>
<keyword evidence="6 8" id="KW-0368">Histidine biosynthesis</keyword>
<evidence type="ECO:0000256" key="1">
    <source>
        <dbReference type="ARBA" id="ARBA00004970"/>
    </source>
</evidence>
<dbReference type="InterPro" id="IPR004013">
    <property type="entry name" value="PHP_dom"/>
</dbReference>
<dbReference type="PANTHER" id="PTHR21039">
    <property type="entry name" value="HISTIDINOL PHOSPHATASE-RELATED"/>
    <property type="match status" value="1"/>
</dbReference>
<dbReference type="NCBIfam" id="TIGR01856">
    <property type="entry name" value="hisJ_fam"/>
    <property type="match status" value="1"/>
</dbReference>
<name>A0A1C7NAB7_9FUNG</name>
<evidence type="ECO:0000256" key="5">
    <source>
        <dbReference type="ARBA" id="ARBA00022801"/>
    </source>
</evidence>
<evidence type="ECO:0000256" key="2">
    <source>
        <dbReference type="ARBA" id="ARBA00009152"/>
    </source>
</evidence>
<evidence type="ECO:0000313" key="10">
    <source>
        <dbReference type="EMBL" id="OBZ85566.1"/>
    </source>
</evidence>
<keyword evidence="5 8" id="KW-0378">Hydrolase</keyword>
<dbReference type="EMBL" id="LUGH01000383">
    <property type="protein sequence ID" value="OBZ85566.1"/>
    <property type="molecule type" value="Genomic_DNA"/>
</dbReference>
<dbReference type="EC" id="3.1.3.15" evidence="3 8"/>
<evidence type="ECO:0000256" key="8">
    <source>
        <dbReference type="RuleBase" id="RU366003"/>
    </source>
</evidence>
<dbReference type="UniPathway" id="UPA00031">
    <property type="reaction ID" value="UER00013"/>
</dbReference>
<proteinExistence type="inferred from homology"/>
<accession>A0A1C7NAB7</accession>
<sequence>MPYSFHSHSGQFCKHGYGLLEDVVKEAVRKGFHTYGLSEHMPRYIDAELYPEEIEAHCTPKTLEATYDDFQLEARRIRDAYKDKIHLLIGAEIEFITPDYAHHVQQLRETYGIEYIVGSLHHAYSIPIDFSPDMFQQALEQADGQLERLFIQYFDEQYLMLQSVQPEVIGHFDLIRLFADQSVADATLLLPNVWKRIVRNLDWVVAYGGLFEINSRSWKKGLRDAYPQRDIIQAILQKGGKFTLSDDCHGPKDVGLYYHKLPVYLKEVGIHTLYYLAREKGETVVKKHDNVLDDVFWRKIESWE</sequence>
<dbReference type="STRING" id="101091.A0A1C7NAB7"/>
<dbReference type="GO" id="GO:0004401">
    <property type="term" value="F:histidinol-phosphatase activity"/>
    <property type="evidence" value="ECO:0007669"/>
    <property type="project" value="UniProtKB-UniRule"/>
</dbReference>
<dbReference type="GO" id="GO:0005737">
    <property type="term" value="C:cytoplasm"/>
    <property type="evidence" value="ECO:0007669"/>
    <property type="project" value="TreeGrafter"/>
</dbReference>
<evidence type="ECO:0000256" key="3">
    <source>
        <dbReference type="ARBA" id="ARBA00013085"/>
    </source>
</evidence>